<dbReference type="EMBL" id="JAWHQM010000048">
    <property type="protein sequence ID" value="KAK5635084.1"/>
    <property type="molecule type" value="Genomic_DNA"/>
</dbReference>
<accession>A0AAN7V1Z8</accession>
<protein>
    <submittedName>
        <fullName evidence="1">Uncharacterized protein</fullName>
    </submittedName>
</protein>
<proteinExistence type="predicted"/>
<keyword evidence="2" id="KW-1185">Reference proteome</keyword>
<sequence>MLIALGQVFGYLANEVNRTIFGQQAFDVLVFGEVKGPRDVSLGDGLVFKEGISRSSGNFGGSQTLNYGRCICCRGI</sequence>
<name>A0AAN7V1Z8_9PEZI</name>
<evidence type="ECO:0000313" key="2">
    <source>
        <dbReference type="Proteomes" id="UP001305414"/>
    </source>
</evidence>
<reference evidence="1 2" key="1">
    <citation type="submission" date="2023-10" db="EMBL/GenBank/DDBJ databases">
        <title>Draft genome sequence of Xylaria bambusicola isolate GMP-LS, the root and basal stem rot pathogen of sugarcane in Indonesia.</title>
        <authorList>
            <person name="Selvaraj P."/>
            <person name="Muralishankar V."/>
            <person name="Muruganantham S."/>
            <person name="Sp S."/>
            <person name="Haryani S."/>
            <person name="Lau K.J.X."/>
            <person name="Naqvi N.I."/>
        </authorList>
    </citation>
    <scope>NUCLEOTIDE SEQUENCE [LARGE SCALE GENOMIC DNA]</scope>
    <source>
        <strain evidence="1">GMP-LS</strain>
    </source>
</reference>
<dbReference type="Proteomes" id="UP001305414">
    <property type="component" value="Unassembled WGS sequence"/>
</dbReference>
<gene>
    <name evidence="1" type="ORF">RRF57_010796</name>
</gene>
<comment type="caution">
    <text evidence="1">The sequence shown here is derived from an EMBL/GenBank/DDBJ whole genome shotgun (WGS) entry which is preliminary data.</text>
</comment>
<dbReference type="AlphaFoldDB" id="A0AAN7V1Z8"/>
<evidence type="ECO:0000313" key="1">
    <source>
        <dbReference type="EMBL" id="KAK5635084.1"/>
    </source>
</evidence>
<organism evidence="1 2">
    <name type="scientific">Xylaria bambusicola</name>
    <dbReference type="NCBI Taxonomy" id="326684"/>
    <lineage>
        <taxon>Eukaryota</taxon>
        <taxon>Fungi</taxon>
        <taxon>Dikarya</taxon>
        <taxon>Ascomycota</taxon>
        <taxon>Pezizomycotina</taxon>
        <taxon>Sordariomycetes</taxon>
        <taxon>Xylariomycetidae</taxon>
        <taxon>Xylariales</taxon>
        <taxon>Xylariaceae</taxon>
        <taxon>Xylaria</taxon>
    </lineage>
</organism>